<protein>
    <submittedName>
        <fullName evidence="2">Uncharacterized protein</fullName>
    </submittedName>
</protein>
<dbReference type="EMBL" id="JBFALK010000011">
    <property type="protein sequence ID" value="MEV0971049.1"/>
    <property type="molecule type" value="Genomic_DNA"/>
</dbReference>
<dbReference type="Proteomes" id="UP001551675">
    <property type="component" value="Unassembled WGS sequence"/>
</dbReference>
<dbReference type="RefSeq" id="WP_061259752.1">
    <property type="nucleotide sequence ID" value="NZ_JBFALK010000011.1"/>
</dbReference>
<sequence length="501" mass="54780">MTVTFGDLIDGAHTHMEIADLHARSEVDVTVSTGVFNAAQSLTATLTRCARDFARSDEVARPIREASHLLARWEPNHAASSHPLPMHLSAAATAWGAAGDVLATHFSADGTGARSDWTTVIASQQVRDRLVRDVAGHALALSAILDRTALAHAADVRFASGLLRAPVLIAASTLDGSAALREIPLNRPAIVQPLPHQPETPDELRAGITADTDALRALCHLDAGSEPGPREWQRTALAASVITHIGTRLLTELTRRAYELNPDRKHSLGKALQRATNGIDGMHAMWKGVRQAWEGHLPSKTANGSTRQQHLDQVVVRLGRLLYADSMWTPARRNAMPMKTPEVIAPTTRDMVPALRSVLRVFDALTVIAEHDRRDVTRAMRTERLPQDLVQSYGWLTSSRVRASWALGEALFHAADPSQRPALWQEVDLLEMRRDPATYSRQTLREREGARLWLRWLSTRDAVSESRLDLSIAPAMAPATTSARSSSIGRDTSRAPGSRPG</sequence>
<reference evidence="2 3" key="1">
    <citation type="submission" date="2024-06" db="EMBL/GenBank/DDBJ databases">
        <title>The Natural Products Discovery Center: Release of the First 8490 Sequenced Strains for Exploring Actinobacteria Biosynthetic Diversity.</title>
        <authorList>
            <person name="Kalkreuter E."/>
            <person name="Kautsar S.A."/>
            <person name="Yang D."/>
            <person name="Bader C.D."/>
            <person name="Teijaro C.N."/>
            <person name="Fluegel L."/>
            <person name="Davis C.M."/>
            <person name="Simpson J.R."/>
            <person name="Lauterbach L."/>
            <person name="Steele A.D."/>
            <person name="Gui C."/>
            <person name="Meng S."/>
            <person name="Li G."/>
            <person name="Viehrig K."/>
            <person name="Ye F."/>
            <person name="Su P."/>
            <person name="Kiefer A.F."/>
            <person name="Nichols A."/>
            <person name="Cepeda A.J."/>
            <person name="Yan W."/>
            <person name="Fan B."/>
            <person name="Jiang Y."/>
            <person name="Adhikari A."/>
            <person name="Zheng C.-J."/>
            <person name="Schuster L."/>
            <person name="Cowan T.M."/>
            <person name="Smanski M.J."/>
            <person name="Chevrette M.G."/>
            <person name="De Carvalho L.P.S."/>
            <person name="Shen B."/>
        </authorList>
    </citation>
    <scope>NUCLEOTIDE SEQUENCE [LARGE SCALE GENOMIC DNA]</scope>
    <source>
        <strain evidence="2 3">NPDC050100</strain>
    </source>
</reference>
<evidence type="ECO:0000313" key="2">
    <source>
        <dbReference type="EMBL" id="MEV0971049.1"/>
    </source>
</evidence>
<gene>
    <name evidence="2" type="ORF">AB0I59_20665</name>
</gene>
<keyword evidence="3" id="KW-1185">Reference proteome</keyword>
<proteinExistence type="predicted"/>
<accession>A0ABV3GHE0</accession>
<name>A0ABV3GHE0_MICGL</name>
<comment type="caution">
    <text evidence="2">The sequence shown here is derived from an EMBL/GenBank/DDBJ whole genome shotgun (WGS) entry which is preliminary data.</text>
</comment>
<evidence type="ECO:0000256" key="1">
    <source>
        <dbReference type="SAM" id="MobiDB-lite"/>
    </source>
</evidence>
<feature type="compositionally biased region" description="Polar residues" evidence="1">
    <location>
        <begin position="479"/>
        <end position="490"/>
    </location>
</feature>
<evidence type="ECO:0000313" key="3">
    <source>
        <dbReference type="Proteomes" id="UP001551675"/>
    </source>
</evidence>
<organism evidence="2 3">
    <name type="scientific">Microtetraspora glauca</name>
    <dbReference type="NCBI Taxonomy" id="1996"/>
    <lineage>
        <taxon>Bacteria</taxon>
        <taxon>Bacillati</taxon>
        <taxon>Actinomycetota</taxon>
        <taxon>Actinomycetes</taxon>
        <taxon>Streptosporangiales</taxon>
        <taxon>Streptosporangiaceae</taxon>
        <taxon>Microtetraspora</taxon>
    </lineage>
</organism>
<feature type="region of interest" description="Disordered" evidence="1">
    <location>
        <begin position="476"/>
        <end position="501"/>
    </location>
</feature>